<dbReference type="CDD" id="cd00130">
    <property type="entry name" value="PAS"/>
    <property type="match status" value="1"/>
</dbReference>
<keyword evidence="7" id="KW-1185">Reference proteome</keyword>
<dbReference type="InterPro" id="IPR000160">
    <property type="entry name" value="GGDEF_dom"/>
</dbReference>
<dbReference type="PANTHER" id="PTHR44757">
    <property type="entry name" value="DIGUANYLATE CYCLASE DGCP"/>
    <property type="match status" value="1"/>
</dbReference>
<dbReference type="PROSITE" id="PS50113">
    <property type="entry name" value="PAC"/>
    <property type="match status" value="1"/>
</dbReference>
<dbReference type="InterPro" id="IPR000014">
    <property type="entry name" value="PAS"/>
</dbReference>
<comment type="caution">
    <text evidence="6">The sequence shown here is derived from an EMBL/GenBank/DDBJ whole genome shotgun (WGS) entry which is preliminary data.</text>
</comment>
<accession>K9HVN8</accession>
<dbReference type="InterPro" id="IPR000700">
    <property type="entry name" value="PAS-assoc_C"/>
</dbReference>
<dbReference type="CDD" id="cd01948">
    <property type="entry name" value="EAL"/>
    <property type="match status" value="1"/>
</dbReference>
<dbReference type="SMART" id="SM00086">
    <property type="entry name" value="PAC"/>
    <property type="match status" value="1"/>
</dbReference>
<dbReference type="PROSITE" id="PS50883">
    <property type="entry name" value="EAL"/>
    <property type="match status" value="1"/>
</dbReference>
<dbReference type="OrthoDB" id="7251575at2"/>
<dbReference type="Pfam" id="PF13426">
    <property type="entry name" value="PAS_9"/>
    <property type="match status" value="1"/>
</dbReference>
<name>K9HVN8_9PROT</name>
<feature type="domain" description="GGDEF" evidence="5">
    <location>
        <begin position="463"/>
        <end position="597"/>
    </location>
</feature>
<dbReference type="InterPro" id="IPR001610">
    <property type="entry name" value="PAC"/>
</dbReference>
<keyword evidence="1" id="KW-0812">Transmembrane</keyword>
<dbReference type="SUPFAM" id="SSF55073">
    <property type="entry name" value="Nucleotide cyclase"/>
    <property type="match status" value="1"/>
</dbReference>
<dbReference type="PROSITE" id="PS50112">
    <property type="entry name" value="PAS"/>
    <property type="match status" value="1"/>
</dbReference>
<dbReference type="EMBL" id="ANHY01000003">
    <property type="protein sequence ID" value="EKV32301.1"/>
    <property type="molecule type" value="Genomic_DNA"/>
</dbReference>
<dbReference type="InterPro" id="IPR035919">
    <property type="entry name" value="EAL_sf"/>
</dbReference>
<dbReference type="Pfam" id="PF00990">
    <property type="entry name" value="GGDEF"/>
    <property type="match status" value="1"/>
</dbReference>
<dbReference type="STRING" id="1238182.C882_2378"/>
<dbReference type="PROSITE" id="PS50887">
    <property type="entry name" value="GGDEF"/>
    <property type="match status" value="1"/>
</dbReference>
<feature type="domain" description="PAC" evidence="3">
    <location>
        <begin position="380"/>
        <end position="432"/>
    </location>
</feature>
<dbReference type="NCBIfam" id="TIGR00254">
    <property type="entry name" value="GGDEF"/>
    <property type="match status" value="1"/>
</dbReference>
<keyword evidence="1" id="KW-0472">Membrane</keyword>
<dbReference type="SMART" id="SM00091">
    <property type="entry name" value="PAS"/>
    <property type="match status" value="1"/>
</dbReference>
<dbReference type="PANTHER" id="PTHR44757:SF2">
    <property type="entry name" value="BIOFILM ARCHITECTURE MAINTENANCE PROTEIN MBAA"/>
    <property type="match status" value="1"/>
</dbReference>
<dbReference type="InterPro" id="IPR052155">
    <property type="entry name" value="Biofilm_reg_signaling"/>
</dbReference>
<keyword evidence="1" id="KW-1133">Transmembrane helix</keyword>
<protein>
    <submittedName>
        <fullName evidence="6">Diguanylate cyclase</fullName>
    </submittedName>
</protein>
<dbReference type="Gene3D" id="3.20.20.450">
    <property type="entry name" value="EAL domain"/>
    <property type="match status" value="1"/>
</dbReference>
<reference evidence="6 7" key="1">
    <citation type="journal article" date="2013" name="Genome Announc.">
        <title>Draft Genome Sequence of an Alphaproteobacterium, Caenispirillum salinarum AK4(T), Isolated from a Solar Saltern.</title>
        <authorList>
            <person name="Khatri I."/>
            <person name="Singh A."/>
            <person name="Korpole S."/>
            <person name="Pinnaka A.K."/>
            <person name="Subramanian S."/>
        </authorList>
    </citation>
    <scope>NUCLEOTIDE SEQUENCE [LARGE SCALE GENOMIC DNA]</scope>
    <source>
        <strain evidence="6 7">AK4</strain>
    </source>
</reference>
<evidence type="ECO:0000259" key="4">
    <source>
        <dbReference type="PROSITE" id="PS50883"/>
    </source>
</evidence>
<dbReference type="InterPro" id="IPR029787">
    <property type="entry name" value="Nucleotide_cyclase"/>
</dbReference>
<dbReference type="NCBIfam" id="TIGR00229">
    <property type="entry name" value="sensory_box"/>
    <property type="match status" value="1"/>
</dbReference>
<evidence type="ECO:0000259" key="3">
    <source>
        <dbReference type="PROSITE" id="PS50113"/>
    </source>
</evidence>
<dbReference type="FunFam" id="3.20.20.450:FF:000001">
    <property type="entry name" value="Cyclic di-GMP phosphodiesterase yahA"/>
    <property type="match status" value="1"/>
</dbReference>
<dbReference type="SMART" id="SM00052">
    <property type="entry name" value="EAL"/>
    <property type="match status" value="1"/>
</dbReference>
<evidence type="ECO:0000313" key="6">
    <source>
        <dbReference type="EMBL" id="EKV32301.1"/>
    </source>
</evidence>
<dbReference type="SUPFAM" id="SSF55785">
    <property type="entry name" value="PYP-like sensor domain (PAS domain)"/>
    <property type="match status" value="1"/>
</dbReference>
<dbReference type="CDD" id="cd01949">
    <property type="entry name" value="GGDEF"/>
    <property type="match status" value="1"/>
</dbReference>
<dbReference type="Pfam" id="PF19443">
    <property type="entry name" value="DAHL"/>
    <property type="match status" value="1"/>
</dbReference>
<feature type="transmembrane region" description="Helical" evidence="1">
    <location>
        <begin position="6"/>
        <end position="24"/>
    </location>
</feature>
<feature type="domain" description="EAL" evidence="4">
    <location>
        <begin position="606"/>
        <end position="860"/>
    </location>
</feature>
<dbReference type="InterPro" id="IPR001633">
    <property type="entry name" value="EAL_dom"/>
</dbReference>
<dbReference type="InterPro" id="IPR043128">
    <property type="entry name" value="Rev_trsase/Diguanyl_cyclase"/>
</dbReference>
<dbReference type="InterPro" id="IPR035965">
    <property type="entry name" value="PAS-like_dom_sf"/>
</dbReference>
<organism evidence="6 7">
    <name type="scientific">Caenispirillum salinarum AK4</name>
    <dbReference type="NCBI Taxonomy" id="1238182"/>
    <lineage>
        <taxon>Bacteria</taxon>
        <taxon>Pseudomonadati</taxon>
        <taxon>Pseudomonadota</taxon>
        <taxon>Alphaproteobacteria</taxon>
        <taxon>Rhodospirillales</taxon>
        <taxon>Novispirillaceae</taxon>
        <taxon>Caenispirillum</taxon>
    </lineage>
</organism>
<dbReference type="InterPro" id="IPR045812">
    <property type="entry name" value="DAHL"/>
</dbReference>
<dbReference type="PATRIC" id="fig|1238182.3.peg.338"/>
<evidence type="ECO:0000259" key="2">
    <source>
        <dbReference type="PROSITE" id="PS50112"/>
    </source>
</evidence>
<proteinExistence type="predicted"/>
<sequence>MTRERLAAQIIGALLVAALTFFFMQSRVDHALPRQVAAEVQALTQRDAMLNRDLVLARYGHLPHVDPLVEHMHDLRAHAELLGGLALDLPPGPRLRAQTAIADLEAHVAEKAAHLELFKSDNAVLHSSTAFFPRAVQDVLTELDNSVLSVRRRLEAERAAGTLLRAVLRNTRPGGTSLADASAAAADQLRAATADGSQLLRDAVERLTAHLDLIAHAQATLDQHLEAATATPVSHAARTVDTVTAAAFASETSRAGLFRALLFGTAVLLVAYLAVIMARLRVKAQALKRAIVELRQEMVSRARAEDQLKVTEKVFENAVEGVLVCDAAGLVVSVNPAFTAITGVEPGAALGLHWGELTRDSRADTDFPSIARIAREAGQWQGEVWNTRPDGRDYALMMTVTAIHDWEGRPRNFVAVFHDVTDAKASAEELHFRTYHDPLTGLANRAMVKNRLGLACQLRGAEEKVALALLDLDNFRTINDSLGHTVGDALLKEVGARLADVVDVEAHTIGRLGGDEYALVLRGLTDVRECVGVLRQVFQTLAQPLDIQGHELFTTASVGLAIHPGDGHDAETLFKNADVALNRAKEEGRNNFQFYTQDMEAGVFRRLTMEANLRRALKRDEFLLVYQPKICTRTGRIVGLEALVRWAPPGKPLVSPAEFIPVAEQTGLIVPLGRWILREACAFAQECRAAGRPDLTVAVNLSARQFHERALLADVAAALTESGLPPANLELEITESMVMSEAEEAIETLRRLKAMGLSISVDDFGTGYSSLSYLKRFPLDALKIDQGFVRDLTTDAEDRSIVAAIISLARSLGLQVVAEGVETADHLDHLAAGGCDLVQGYLISRPLPQDEAQAFLRHHADGWDPAASLGVGPGGSRRDAAALA</sequence>
<dbReference type="SUPFAM" id="SSF141868">
    <property type="entry name" value="EAL domain-like"/>
    <property type="match status" value="1"/>
</dbReference>
<dbReference type="Proteomes" id="UP000009881">
    <property type="component" value="Unassembled WGS sequence"/>
</dbReference>
<dbReference type="Gene3D" id="3.30.70.270">
    <property type="match status" value="1"/>
</dbReference>
<dbReference type="AlphaFoldDB" id="K9HVN8"/>
<evidence type="ECO:0000256" key="1">
    <source>
        <dbReference type="SAM" id="Phobius"/>
    </source>
</evidence>
<dbReference type="SMART" id="SM00267">
    <property type="entry name" value="GGDEF"/>
    <property type="match status" value="1"/>
</dbReference>
<dbReference type="RefSeq" id="WP_009538789.1">
    <property type="nucleotide sequence ID" value="NZ_ANHY01000003.1"/>
</dbReference>
<evidence type="ECO:0000259" key="5">
    <source>
        <dbReference type="PROSITE" id="PS50887"/>
    </source>
</evidence>
<evidence type="ECO:0000313" key="7">
    <source>
        <dbReference type="Proteomes" id="UP000009881"/>
    </source>
</evidence>
<dbReference type="eggNOG" id="COG5001">
    <property type="taxonomic scope" value="Bacteria"/>
</dbReference>
<feature type="transmembrane region" description="Helical" evidence="1">
    <location>
        <begin position="260"/>
        <end position="280"/>
    </location>
</feature>
<dbReference type="Pfam" id="PF00563">
    <property type="entry name" value="EAL"/>
    <property type="match status" value="1"/>
</dbReference>
<dbReference type="Gene3D" id="3.30.450.20">
    <property type="entry name" value="PAS domain"/>
    <property type="match status" value="1"/>
</dbReference>
<feature type="domain" description="PAS" evidence="2">
    <location>
        <begin position="307"/>
        <end position="351"/>
    </location>
</feature>
<gene>
    <name evidence="6" type="ORF">C882_2378</name>
</gene>